<organism evidence="7 8">
    <name type="scientific">Conyzicola nivalis</name>
    <dbReference type="NCBI Taxonomy" id="1477021"/>
    <lineage>
        <taxon>Bacteria</taxon>
        <taxon>Bacillati</taxon>
        <taxon>Actinomycetota</taxon>
        <taxon>Actinomycetes</taxon>
        <taxon>Micrococcales</taxon>
        <taxon>Microbacteriaceae</taxon>
        <taxon>Conyzicola</taxon>
    </lineage>
</organism>
<comment type="similarity">
    <text evidence="1">Belongs to the SMC family. SbcC subfamily.</text>
</comment>
<dbReference type="AlphaFoldDB" id="A0A916SEG1"/>
<feature type="coiled-coil region" evidence="4">
    <location>
        <begin position="637"/>
        <end position="664"/>
    </location>
</feature>
<dbReference type="Pfam" id="PF13558">
    <property type="entry name" value="SbcC_Walker_B"/>
    <property type="match status" value="1"/>
</dbReference>
<protein>
    <recommendedName>
        <fullName evidence="3">Nuclease SbcCD subunit C</fullName>
    </recommendedName>
</protein>
<feature type="coiled-coil region" evidence="4">
    <location>
        <begin position="557"/>
        <end position="608"/>
    </location>
</feature>
<evidence type="ECO:0000313" key="8">
    <source>
        <dbReference type="Proteomes" id="UP000606922"/>
    </source>
</evidence>
<feature type="domain" description="Rad50/SbcC-type AAA" evidence="6">
    <location>
        <begin position="6"/>
        <end position="193"/>
    </location>
</feature>
<name>A0A916SEG1_9MICO</name>
<evidence type="ECO:0000256" key="5">
    <source>
        <dbReference type="SAM" id="MobiDB-lite"/>
    </source>
</evidence>
<evidence type="ECO:0000256" key="4">
    <source>
        <dbReference type="SAM" id="Coils"/>
    </source>
</evidence>
<proteinExistence type="inferred from homology"/>
<gene>
    <name evidence="7" type="primary">sbcC</name>
    <name evidence="7" type="ORF">GCM10010979_07100</name>
</gene>
<comment type="caution">
    <text evidence="7">The sequence shown here is derived from an EMBL/GenBank/DDBJ whole genome shotgun (WGS) entry which is preliminary data.</text>
</comment>
<accession>A0A916SEG1</accession>
<evidence type="ECO:0000256" key="1">
    <source>
        <dbReference type="ARBA" id="ARBA00006930"/>
    </source>
</evidence>
<feature type="region of interest" description="Disordered" evidence="5">
    <location>
        <begin position="530"/>
        <end position="549"/>
    </location>
</feature>
<dbReference type="PANTHER" id="PTHR32114">
    <property type="entry name" value="ABC TRANSPORTER ABCH.3"/>
    <property type="match status" value="1"/>
</dbReference>
<dbReference type="InterPro" id="IPR027417">
    <property type="entry name" value="P-loop_NTPase"/>
</dbReference>
<dbReference type="InterPro" id="IPR038729">
    <property type="entry name" value="Rad50/SbcC_AAA"/>
</dbReference>
<dbReference type="PANTHER" id="PTHR32114:SF2">
    <property type="entry name" value="ABC TRANSPORTER ABCH.3"/>
    <property type="match status" value="1"/>
</dbReference>
<evidence type="ECO:0000259" key="6">
    <source>
        <dbReference type="Pfam" id="PF13476"/>
    </source>
</evidence>
<reference evidence="7" key="2">
    <citation type="submission" date="2020-09" db="EMBL/GenBank/DDBJ databases">
        <authorList>
            <person name="Sun Q."/>
            <person name="Zhou Y."/>
        </authorList>
    </citation>
    <scope>NUCLEOTIDE SEQUENCE</scope>
    <source>
        <strain evidence="7">CGMCC 1.12813</strain>
    </source>
</reference>
<keyword evidence="8" id="KW-1185">Reference proteome</keyword>
<dbReference type="GO" id="GO:0006302">
    <property type="term" value="P:double-strand break repair"/>
    <property type="evidence" value="ECO:0007669"/>
    <property type="project" value="InterPro"/>
</dbReference>
<reference evidence="7" key="1">
    <citation type="journal article" date="2014" name="Int. J. Syst. Evol. Microbiol.">
        <title>Complete genome sequence of Corynebacterium casei LMG S-19264T (=DSM 44701T), isolated from a smear-ripened cheese.</title>
        <authorList>
            <consortium name="US DOE Joint Genome Institute (JGI-PGF)"/>
            <person name="Walter F."/>
            <person name="Albersmeier A."/>
            <person name="Kalinowski J."/>
            <person name="Ruckert C."/>
        </authorList>
    </citation>
    <scope>NUCLEOTIDE SEQUENCE</scope>
    <source>
        <strain evidence="7">CGMCC 1.12813</strain>
    </source>
</reference>
<evidence type="ECO:0000313" key="7">
    <source>
        <dbReference type="EMBL" id="GGA95234.1"/>
    </source>
</evidence>
<dbReference type="SUPFAM" id="SSF52540">
    <property type="entry name" value="P-loop containing nucleoside triphosphate hydrolases"/>
    <property type="match status" value="1"/>
</dbReference>
<dbReference type="RefSeq" id="WP_188509311.1">
    <property type="nucleotide sequence ID" value="NZ_BMGB01000001.1"/>
</dbReference>
<evidence type="ECO:0000256" key="3">
    <source>
        <dbReference type="ARBA" id="ARBA00013368"/>
    </source>
</evidence>
<dbReference type="GO" id="GO:0016887">
    <property type="term" value="F:ATP hydrolysis activity"/>
    <property type="evidence" value="ECO:0007669"/>
    <property type="project" value="InterPro"/>
</dbReference>
<dbReference type="Pfam" id="PF13476">
    <property type="entry name" value="AAA_23"/>
    <property type="match status" value="1"/>
</dbReference>
<evidence type="ECO:0000256" key="2">
    <source>
        <dbReference type="ARBA" id="ARBA00011322"/>
    </source>
</evidence>
<dbReference type="Gene3D" id="3.40.50.300">
    <property type="entry name" value="P-loop containing nucleotide triphosphate hydrolases"/>
    <property type="match status" value="2"/>
</dbReference>
<keyword evidence="4" id="KW-0175">Coiled coil</keyword>
<dbReference type="EMBL" id="BMGB01000001">
    <property type="protein sequence ID" value="GGA95234.1"/>
    <property type="molecule type" value="Genomic_DNA"/>
</dbReference>
<dbReference type="Proteomes" id="UP000606922">
    <property type="component" value="Unassembled WGS sequence"/>
</dbReference>
<sequence>MKIRALTLAGFGPYRHEQRVDFTHFDDAGLFLITGKTGAGKSSILDAICFALYGSIPRFDGTQAQLRSDHCEPEDPSFVELEFTVGGVDYTVRRVPEYLRPKKNGSGTTKQAHDASLSRAGEVIAAKPVDVAHELAEIVSLTKDQFLQVVLLAQNRFQQFLLAKNDDRQSVLRTLFGSERFEKIEVALDERRKTVQAELATADGALDQQVEHAVRLLELDEAPTAPDSEWFAGALADLAVRLVAATRESDAADEQFAVADLEHRALLDLAALQRRRDTAATTIAALDDGATEVAGHRLELDAARRAAPVAPLIDARDRAQTALDRATDRASRARAVYEPDGTPLDEAVEAYAATLGTLADVLAEENTLPALDGRISELAASSDTAAVALAAAIERSAALPAELDELGQRATHAASRAARSADAADTVSRTTTALKSAQQAAELEPLLELHRLAEREASSAHTRAAVDLDDLLERRLGGFAGELAENLVAGEPCAVCGSTSHPRPAEHSETPVTADDIDAARDRLAAARTAMDDAHSTANETASRLTDARARADGRNVDELDEALAAASEALRGARSAVDELAAIEAERTRVRGEIEALDAQLDHLRENQRAVASSLTETTSRRDAILARTTKHRGDAESVSARVAELETRLAAARALLAAEADAANKAEALEHASAALAAQLEEQAFDGVDAANEARRDPAEIARLETRIREHDEARATAQATLDEPGIAAAPDGPVAVDPARAAKEAAFEARDRARDTTAVLSRRVTQFEQLVVAVSAQRDATAQRRLEFEQLRQLASVVRGEEPNTRRMRLETYVLAAQLEQIVTAANSRLRTMSAGRYTLEHDDALQYRNTKSGLGLAIRDEHTGRTRATHSLSGGETFLASLALALGLAEVVTNQTGAITLDTLFIDEGFGSLDGETLEIAMSTLDGLREGGRTIGLISHVEAMKEQIPAKLRITVSPTGDSSIAESYEAG</sequence>
<comment type="subunit">
    <text evidence="2">Heterodimer of SbcC and SbcD.</text>
</comment>